<protein>
    <submittedName>
        <fullName evidence="10">Iron complex outermembrane recepter protein</fullName>
    </submittedName>
</protein>
<evidence type="ECO:0000256" key="4">
    <source>
        <dbReference type="ARBA" id="ARBA00022692"/>
    </source>
</evidence>
<comment type="similarity">
    <text evidence="8">Belongs to the TonB-dependent receptor family.</text>
</comment>
<dbReference type="Pfam" id="PF07715">
    <property type="entry name" value="Plug"/>
    <property type="match status" value="1"/>
</dbReference>
<dbReference type="Gene3D" id="2.40.170.20">
    <property type="entry name" value="TonB-dependent receptor, beta-barrel domain"/>
    <property type="match status" value="1"/>
</dbReference>
<name>A0A7R6PVC3_9GAMM</name>
<dbReference type="GO" id="GO:0009279">
    <property type="term" value="C:cell outer membrane"/>
    <property type="evidence" value="ECO:0007669"/>
    <property type="project" value="UniProtKB-SubCell"/>
</dbReference>
<evidence type="ECO:0000256" key="5">
    <source>
        <dbReference type="ARBA" id="ARBA00022729"/>
    </source>
</evidence>
<proteinExistence type="inferred from homology"/>
<dbReference type="EMBL" id="AP014546">
    <property type="protein sequence ID" value="BBB31220.1"/>
    <property type="molecule type" value="Genomic_DNA"/>
</dbReference>
<evidence type="ECO:0000313" key="11">
    <source>
        <dbReference type="Proteomes" id="UP000595332"/>
    </source>
</evidence>
<dbReference type="PANTHER" id="PTHR30069:SF29">
    <property type="entry name" value="HEMOGLOBIN AND HEMOGLOBIN-HAPTOGLOBIN-BINDING PROTEIN 1-RELATED"/>
    <property type="match status" value="1"/>
</dbReference>
<comment type="subcellular location">
    <subcellularLocation>
        <location evidence="1 8">Cell outer membrane</location>
        <topology evidence="1 8">Multi-pass membrane protein</topology>
    </subcellularLocation>
</comment>
<evidence type="ECO:0000313" key="10">
    <source>
        <dbReference type="EMBL" id="BBB31220.1"/>
    </source>
</evidence>
<dbReference type="RefSeq" id="WP_201348339.1">
    <property type="nucleotide sequence ID" value="NZ_AP014546.1"/>
</dbReference>
<dbReference type="AlphaFoldDB" id="A0A7R6PVC3"/>
<dbReference type="KEGG" id="njp:NEJAP_3282"/>
<evidence type="ECO:0000256" key="1">
    <source>
        <dbReference type="ARBA" id="ARBA00004571"/>
    </source>
</evidence>
<evidence type="ECO:0000256" key="7">
    <source>
        <dbReference type="ARBA" id="ARBA00023237"/>
    </source>
</evidence>
<dbReference type="Gene3D" id="2.170.130.10">
    <property type="entry name" value="TonB-dependent receptor, plug domain"/>
    <property type="match status" value="1"/>
</dbReference>
<feature type="domain" description="TonB-dependent receptor plug" evidence="9">
    <location>
        <begin position="51"/>
        <end position="159"/>
    </location>
</feature>
<dbReference type="PANTHER" id="PTHR30069">
    <property type="entry name" value="TONB-DEPENDENT OUTER MEMBRANE RECEPTOR"/>
    <property type="match status" value="1"/>
</dbReference>
<keyword evidence="5" id="KW-0732">Signal</keyword>
<keyword evidence="3 8" id="KW-1134">Transmembrane beta strand</keyword>
<keyword evidence="2 8" id="KW-0813">Transport</keyword>
<keyword evidence="6 8" id="KW-0472">Membrane</keyword>
<sequence length="695" mass="78040">MNYPCLSHFPQFLLVLSLSITSSTSYGYNETDLFSDIPEIVSATRISQNISEAPVSTTVITQELIQASGATDIPELFRLVPGFQVYTPNANKYAVTYHGASGEFPRNLDIRINGRPVYIPLLSTVAWNTLGISIDDIQRIEVVRGSNVPSYGSNALMGAINIITKTPIEQTSHQLTTTVGAQGKKDVTASFSGKANDLYYRVSLGHEGNKGFDFQKDGENVNLGNLHFIFTPSLYDSIDFTVGFNNGVMGIGSGDNLREYQDREHFSHFQYLQWNHIINETHEINTQLYHNYLRLETKSFNASELLNDPGLANLNAQLAFLAATLGSNYPFSSSHVSDFPVFSSAENGSTQTYGAEVQHTYSPNSFFTLASGLGLRYEKATSGVLLGSDSTVDEETYFFFTNAEWKQTDRLSWNAGLMSEFSSITSPATSLRLSSNYKLNDTLILRGAITQAYRTPSLLEENNKSAYIFPEGVPYDFISLPNDELEAEKLNAAELGLFWSLHELNGFIDLKIFQERISNGIDSWFYDGPIDLLSIAQGFRDEVRELRNASNRKSHGFEIQASIKPSKNDLIHFAYSLTKISGIQRRGELARKPDRTYDDSAPRHTGTLLLNHQFTNSLDSSVIFNYMSDVQWRDSSLIESYKTTDFKITKSFPTGHGQKLTTSFLVKNLFDHKYSQFQTKNSYDRRLYLTMKLNF</sequence>
<reference evidence="10 11" key="1">
    <citation type="journal article" date="2008" name="Int. J. Syst. Evol. Microbiol.">
        <title>Neptunomonas japonica sp. nov., an Osedax japonicus symbiont-like bacterium isolated from sediment adjacent to sperm whale carcasses off Kagoshima, Japan.</title>
        <authorList>
            <person name="Miyazaki M."/>
            <person name="Nogi Y."/>
            <person name="Fujiwara Y."/>
            <person name="Kawato M."/>
            <person name="Kubokawa K."/>
            <person name="Horikoshi K."/>
        </authorList>
    </citation>
    <scope>NUCLEOTIDE SEQUENCE [LARGE SCALE GENOMIC DNA]</scope>
    <source>
        <strain evidence="10 11">JAMM 1380</strain>
    </source>
</reference>
<evidence type="ECO:0000256" key="2">
    <source>
        <dbReference type="ARBA" id="ARBA00022448"/>
    </source>
</evidence>
<evidence type="ECO:0000256" key="3">
    <source>
        <dbReference type="ARBA" id="ARBA00022452"/>
    </source>
</evidence>
<keyword evidence="11" id="KW-1185">Reference proteome</keyword>
<dbReference type="InterPro" id="IPR012910">
    <property type="entry name" value="Plug_dom"/>
</dbReference>
<evidence type="ECO:0000256" key="6">
    <source>
        <dbReference type="ARBA" id="ARBA00023136"/>
    </source>
</evidence>
<keyword evidence="7 8" id="KW-0998">Cell outer membrane</keyword>
<dbReference type="GO" id="GO:0044718">
    <property type="term" value="P:siderophore transmembrane transport"/>
    <property type="evidence" value="ECO:0007669"/>
    <property type="project" value="TreeGrafter"/>
</dbReference>
<evidence type="ECO:0000259" key="9">
    <source>
        <dbReference type="Pfam" id="PF07715"/>
    </source>
</evidence>
<gene>
    <name evidence="10" type="ORF">NEJAP_3282</name>
</gene>
<dbReference type="Proteomes" id="UP000595332">
    <property type="component" value="Chromosome"/>
</dbReference>
<accession>A0A7R6PVC3</accession>
<organism evidence="10 11">
    <name type="scientific">Neptunomonas japonica JAMM 1380</name>
    <dbReference type="NCBI Taxonomy" id="1441457"/>
    <lineage>
        <taxon>Bacteria</taxon>
        <taxon>Pseudomonadati</taxon>
        <taxon>Pseudomonadota</taxon>
        <taxon>Gammaproteobacteria</taxon>
        <taxon>Oceanospirillales</taxon>
        <taxon>Oceanospirillaceae</taxon>
        <taxon>Neptunomonas</taxon>
    </lineage>
</organism>
<dbReference type="SUPFAM" id="SSF56935">
    <property type="entry name" value="Porins"/>
    <property type="match status" value="1"/>
</dbReference>
<dbReference type="InterPro" id="IPR037066">
    <property type="entry name" value="Plug_dom_sf"/>
</dbReference>
<dbReference type="GO" id="GO:0015344">
    <property type="term" value="F:siderophore uptake transmembrane transporter activity"/>
    <property type="evidence" value="ECO:0007669"/>
    <property type="project" value="TreeGrafter"/>
</dbReference>
<dbReference type="PROSITE" id="PS52016">
    <property type="entry name" value="TONB_DEPENDENT_REC_3"/>
    <property type="match status" value="1"/>
</dbReference>
<evidence type="ECO:0000256" key="8">
    <source>
        <dbReference type="PROSITE-ProRule" id="PRU01360"/>
    </source>
</evidence>
<dbReference type="InterPro" id="IPR039426">
    <property type="entry name" value="TonB-dep_rcpt-like"/>
</dbReference>
<dbReference type="InterPro" id="IPR036942">
    <property type="entry name" value="Beta-barrel_TonB_sf"/>
</dbReference>
<keyword evidence="4 8" id="KW-0812">Transmembrane</keyword>